<comment type="caution">
    <text evidence="4">The sequence shown here is derived from an EMBL/GenBank/DDBJ whole genome shotgun (WGS) entry which is preliminary data.</text>
</comment>
<dbReference type="Proteomes" id="UP001281761">
    <property type="component" value="Unassembled WGS sequence"/>
</dbReference>
<keyword evidence="2" id="KW-0472">Membrane</keyword>
<keyword evidence="2" id="KW-1133">Transmembrane helix</keyword>
<feature type="region of interest" description="Disordered" evidence="1">
    <location>
        <begin position="1616"/>
        <end position="1644"/>
    </location>
</feature>
<dbReference type="InterPro" id="IPR000719">
    <property type="entry name" value="Prot_kinase_dom"/>
</dbReference>
<dbReference type="PANTHER" id="PTHR44329:SF261">
    <property type="entry name" value="ZINC FINGER CONTAINING PROTEIN KINASE-RELATED"/>
    <property type="match status" value="1"/>
</dbReference>
<dbReference type="InterPro" id="IPR011009">
    <property type="entry name" value="Kinase-like_dom_sf"/>
</dbReference>
<dbReference type="PROSITE" id="PS50011">
    <property type="entry name" value="PROTEIN_KINASE_DOM"/>
    <property type="match status" value="1"/>
</dbReference>
<organism evidence="4 5">
    <name type="scientific">Blattamonas nauphoetae</name>
    <dbReference type="NCBI Taxonomy" id="2049346"/>
    <lineage>
        <taxon>Eukaryota</taxon>
        <taxon>Metamonada</taxon>
        <taxon>Preaxostyla</taxon>
        <taxon>Oxymonadida</taxon>
        <taxon>Blattamonas</taxon>
    </lineage>
</organism>
<feature type="region of interest" description="Disordered" evidence="1">
    <location>
        <begin position="1759"/>
        <end position="1790"/>
    </location>
</feature>
<protein>
    <recommendedName>
        <fullName evidence="3">Protein kinase domain-containing protein</fullName>
    </recommendedName>
</protein>
<gene>
    <name evidence="4" type="ORF">BLNAU_4154</name>
</gene>
<feature type="compositionally biased region" description="Polar residues" evidence="1">
    <location>
        <begin position="1629"/>
        <end position="1642"/>
    </location>
</feature>
<dbReference type="Gene3D" id="1.10.510.10">
    <property type="entry name" value="Transferase(Phosphotransferase) domain 1"/>
    <property type="match status" value="1"/>
</dbReference>
<feature type="compositionally biased region" description="Basic and acidic residues" evidence="1">
    <location>
        <begin position="1616"/>
        <end position="1628"/>
    </location>
</feature>
<evidence type="ECO:0000313" key="5">
    <source>
        <dbReference type="Proteomes" id="UP001281761"/>
    </source>
</evidence>
<evidence type="ECO:0000256" key="2">
    <source>
        <dbReference type="SAM" id="Phobius"/>
    </source>
</evidence>
<dbReference type="EMBL" id="JARBJD010000020">
    <property type="protein sequence ID" value="KAK2960757.1"/>
    <property type="molecule type" value="Genomic_DNA"/>
</dbReference>
<dbReference type="Pfam" id="PF07714">
    <property type="entry name" value="PK_Tyr_Ser-Thr"/>
    <property type="match status" value="1"/>
</dbReference>
<keyword evidence="5" id="KW-1185">Reference proteome</keyword>
<accession>A0ABQ9YAK8</accession>
<feature type="domain" description="Protein kinase" evidence="3">
    <location>
        <begin position="1540"/>
        <end position="1871"/>
    </location>
</feature>
<evidence type="ECO:0000256" key="1">
    <source>
        <dbReference type="SAM" id="MobiDB-lite"/>
    </source>
</evidence>
<dbReference type="PANTHER" id="PTHR44329">
    <property type="entry name" value="SERINE/THREONINE-PROTEIN KINASE TNNI3K-RELATED"/>
    <property type="match status" value="1"/>
</dbReference>
<proteinExistence type="predicted"/>
<keyword evidence="2" id="KW-0812">Transmembrane</keyword>
<dbReference type="InterPro" id="IPR051681">
    <property type="entry name" value="Ser/Thr_Kinases-Pseudokinases"/>
</dbReference>
<feature type="compositionally biased region" description="Basic and acidic residues" evidence="1">
    <location>
        <begin position="1772"/>
        <end position="1781"/>
    </location>
</feature>
<evidence type="ECO:0000259" key="3">
    <source>
        <dbReference type="PROSITE" id="PS50011"/>
    </source>
</evidence>
<evidence type="ECO:0000313" key="4">
    <source>
        <dbReference type="EMBL" id="KAK2960757.1"/>
    </source>
</evidence>
<reference evidence="4 5" key="1">
    <citation type="journal article" date="2022" name="bioRxiv">
        <title>Genomics of Preaxostyla Flagellates Illuminates Evolutionary Transitions and the Path Towards Mitochondrial Loss.</title>
        <authorList>
            <person name="Novak L.V.F."/>
            <person name="Treitli S.C."/>
            <person name="Pyrih J."/>
            <person name="Halakuc P."/>
            <person name="Pipaliya S.V."/>
            <person name="Vacek V."/>
            <person name="Brzon O."/>
            <person name="Soukal P."/>
            <person name="Eme L."/>
            <person name="Dacks J.B."/>
            <person name="Karnkowska A."/>
            <person name="Elias M."/>
            <person name="Hampl V."/>
        </authorList>
    </citation>
    <scope>NUCLEOTIDE SEQUENCE [LARGE SCALE GENOMIC DNA]</scope>
    <source>
        <strain evidence="4">NAU3</strain>
        <tissue evidence="4">Gut</tissue>
    </source>
</reference>
<dbReference type="SUPFAM" id="SSF56112">
    <property type="entry name" value="Protein kinase-like (PK-like)"/>
    <property type="match status" value="1"/>
</dbReference>
<name>A0ABQ9YAK8_9EUKA</name>
<feature type="region of interest" description="Disordered" evidence="1">
    <location>
        <begin position="1875"/>
        <end position="1905"/>
    </location>
</feature>
<feature type="compositionally biased region" description="Polar residues" evidence="1">
    <location>
        <begin position="1759"/>
        <end position="1771"/>
    </location>
</feature>
<dbReference type="InterPro" id="IPR001245">
    <property type="entry name" value="Ser-Thr/Tyr_kinase_cat_dom"/>
</dbReference>
<feature type="transmembrane region" description="Helical" evidence="2">
    <location>
        <begin position="1564"/>
        <end position="1587"/>
    </location>
</feature>
<sequence length="1905" mass="206095">MGTGLCGTRLGGNIVCVNSSFSSCVRTSNAVIDHQHINITQDVTGRTFVEAPETTSVKFTLCTFNDMTVAAGNNEGGAAISMIYSRSSLTVTQCFFHKCSCTAAEDDGGAICLRDNCLDYPVSLSLSSFTECENTGTSLNLGGCVNFYTNSTISISDCFFEKSKSQYAGAVCLWCPQLATLSNCAFVECSSRTWGGAMGLIYIESIALFFLQFRGCSGTSSPFTNDIYFYGISRSLANSDTIRFCDSTSGIPNVHFDTKPNDMSYLVPQLQSTPKVTVSVSFSGEKAIVIATMSEGVNGTMGILLNGSNVPRLVHVQLGNDSRSSKSGFALVSSGDGGVLPQAEYSLRAWSLATTCFIPPSVHAVHASLKEGNTTDIVLHGVNLGEGSYSMLIRNGGNTFNISLTRSDSTTLVGDAPLYPSTDTGRLERATEYEVEKVMWLAQGVEEDVRLTQSIAFTTPDEIPCLTSCLDISLNGRKDGLTMTFQASGLPVGTGTIQLKATDSDMLVEGVLTGHSATQCTAVISTAWTEDSTHLSFGKTYFVQSSKIDSVEVVVDSGMSFVVPDPPVITSFSLPTECSSDLLDIEVSGQNLPSLETYSLTLNNTLTISIIFSDSTKGKGTMKAGLPSEVQFDTLYTVQSVKKGEDHVLLNATTFTTPLGPTLLSISTSLKSLDKKDVVLSLCGERMMLGPHKLAFVELGQSTPLSISVTINTTTSGSGSEEIYGGMTLKYGTTYEVTSLTSDTLHFSLAASITFTTDPEPARLVSFSIAGYDEKQKEVEFEMAGRVLDTSALMKVGLSISNTLKRTVWMRFNTSNGKWEGSAILFPSSAADLVYGETYTVSSFKKGEDTTELCFETNEITIDSEPSRLVTIVSEEDEGLNSITLRLSSRVLTVGEEYEMKVTGTPLSSSSNSNHEATITFTASSATENIETLSLYPFEEAIVKYGHSYCVDWMKVVGGVSILVEAESCVFETPKEPARICSCSGAVLNTGRSLVSLSLEGRALHEPLGSIWVSFEDTFWKSVSMRRISETHCEADFLVASEETETHLKYEKEYTVCLKPDEPRTLLVDSGITVRITGHPSFTEVKFEFTNTLGTGCIAILKGTNLVVGTECKVTLNTSHTFLVVVKSSTKAESSEMLIGFEGALPFCADILINSIEPTDEESGDVLIPSPFTGQTLDRQNVTQIFMDTEKGQINQTCGDSSRPCSTMDAAWKVVQTLELIHATFSLLDSTSLSSQMTIGSGMSVLIQNGTHSEPSLNIPSSAAESATSALIVVPSALLNIQNIDIVVDSSKPSFILISASSSRMILKDGLITIKSETGRSGNEMEELCLWKTGLIELIETGLIELIETGLNVTNNQFFNISQGVMRMKGGQVNIQGSIFTSNSPNHQNFPSARRNIVCSQGGTIHIGSLAAGDGTSLHPSAWISSEDCTVESAEVNAKSPFFIPTLSSDSTSKFDKKTKSFTLAIEGTILIPCSLFLKVIEIGKDGTEVNSTLIPLTQDSAASFAETRIAVTIHSSSMGSLDNSLEWRGRLVFGENQTTNNSFIVQKSSSGRLAQAVKDNMKWWIPLVVVLSCVLLALILVVVLLMRRRNSHKADKGKNNGEQQELDQTDDQIDVLKDEGNNDDNQHCLHTNGQRQLQGSPTHLEPYSQPLQNSNKVISVPAGQAAVVIVGEDQFGLPKIEDGFANAQDTLFNRLHGREGETTLNIPQTRLGLVKAIEKLLFIRPNALALRNLSPHWVLFTPSNEVCFRLNNNELSHSPATIPTQSGTQKETQEEKRWSAPEEENRENEIDEGKVTVFRLGLILWEITTGQVPFSETDAVNAQRQLGIGIVPRMDLVEPAALSTLLSECLDLNPHSRPSLESVLSRLESIDERKDQMADLLEVPNHPPDSQPESQNRNPAGPQE</sequence>